<keyword evidence="1" id="KW-1133">Transmembrane helix</keyword>
<keyword evidence="1" id="KW-0812">Transmembrane</keyword>
<dbReference type="EMBL" id="JAMQOL010000067">
    <property type="protein sequence ID" value="MCM4083867.1"/>
    <property type="molecule type" value="Genomic_DNA"/>
</dbReference>
<reference evidence="2 3" key="1">
    <citation type="submission" date="2022-06" db="EMBL/GenBank/DDBJ databases">
        <title>Actinoplanes abujensis sp. nov., isolated from Nigerian arid soil.</title>
        <authorList>
            <person name="Ding P."/>
        </authorList>
    </citation>
    <scope>NUCLEOTIDE SEQUENCE [LARGE SCALE GENOMIC DNA]</scope>
    <source>
        <strain evidence="3">TRM88002</strain>
    </source>
</reference>
<dbReference type="RefSeq" id="WP_251803635.1">
    <property type="nucleotide sequence ID" value="NZ_JAMQOL010000067.1"/>
</dbReference>
<evidence type="ECO:0000313" key="2">
    <source>
        <dbReference type="EMBL" id="MCM4083867.1"/>
    </source>
</evidence>
<dbReference type="PROSITE" id="PS51257">
    <property type="entry name" value="PROKAR_LIPOPROTEIN"/>
    <property type="match status" value="1"/>
</dbReference>
<protein>
    <recommendedName>
        <fullName evidence="4">Lipoprotein</fullName>
    </recommendedName>
</protein>
<evidence type="ECO:0000256" key="1">
    <source>
        <dbReference type="SAM" id="Phobius"/>
    </source>
</evidence>
<accession>A0ABT0YEC6</accession>
<evidence type="ECO:0008006" key="4">
    <source>
        <dbReference type="Google" id="ProtNLM"/>
    </source>
</evidence>
<dbReference type="Proteomes" id="UP001523216">
    <property type="component" value="Unassembled WGS sequence"/>
</dbReference>
<feature type="transmembrane region" description="Helical" evidence="1">
    <location>
        <begin position="12"/>
        <end position="33"/>
    </location>
</feature>
<comment type="caution">
    <text evidence="2">The sequence shown here is derived from an EMBL/GenBank/DDBJ whole genome shotgun (WGS) entry which is preliminary data.</text>
</comment>
<name>A0ABT0YEC6_9ACTN</name>
<keyword evidence="3" id="KW-1185">Reference proteome</keyword>
<gene>
    <name evidence="2" type="ORF">LXN57_40605</name>
</gene>
<sequence length="176" mass="18727">MSRVSHLTDVYGRVFAVVASVFAVVFVAAGCAWPDRPPADEGVVGSEWQIVARSSPGAATATARAELTEIVLDERQDYDRLLVRFQGNRPGYRVAYRDDGRTLALTFRNARDSAQRPTANLPAIQEVSPSSTENGATATVVTLSAARLPFRVGLSIGSFYVDVAHPGAVPEHAAGG</sequence>
<organism evidence="2 3">
    <name type="scientific">Paractinoplanes hotanensis</name>
    <dbReference type="NCBI Taxonomy" id="2906497"/>
    <lineage>
        <taxon>Bacteria</taxon>
        <taxon>Bacillati</taxon>
        <taxon>Actinomycetota</taxon>
        <taxon>Actinomycetes</taxon>
        <taxon>Micromonosporales</taxon>
        <taxon>Micromonosporaceae</taxon>
        <taxon>Paractinoplanes</taxon>
    </lineage>
</organism>
<keyword evidence="1" id="KW-0472">Membrane</keyword>
<proteinExistence type="predicted"/>
<evidence type="ECO:0000313" key="3">
    <source>
        <dbReference type="Proteomes" id="UP001523216"/>
    </source>
</evidence>